<keyword evidence="1" id="KW-1133">Transmembrane helix</keyword>
<dbReference type="AlphaFoldDB" id="A0A926DQT1"/>
<accession>A0A926DQT1</accession>
<dbReference type="Gene3D" id="2.60.480.10">
    <property type="entry name" value="eubacterium ventriosum atcc domain"/>
    <property type="match status" value="1"/>
</dbReference>
<evidence type="ECO:0000256" key="1">
    <source>
        <dbReference type="SAM" id="Phobius"/>
    </source>
</evidence>
<keyword evidence="1" id="KW-0472">Membrane</keyword>
<sequence>MPQTQTIYVKAKKQAKIVRKRQITVGDVADLEGDPVLVSKIKDLTVTQLKAKEKHSVLITILDIAKTIRQNTENVSVVSVGASDTIISYKPDAQRPGPLFEALKILFVCFILFFGAALAIMTFHTDAAVPDVFVQVNKIFTGEEVTRPVLLIASYSIGIAVGIIVFFNHFNKKKITDDPTPVEVEFASYQKQVDECMVDILSDQDDFGQGITGQDSAKVDTK</sequence>
<dbReference type="Pfam" id="PF12164">
    <property type="entry name" value="SporV_AA"/>
    <property type="match status" value="1"/>
</dbReference>
<dbReference type="Proteomes" id="UP000657006">
    <property type="component" value="Unassembled WGS sequence"/>
</dbReference>
<feature type="transmembrane region" description="Helical" evidence="1">
    <location>
        <begin position="145"/>
        <end position="167"/>
    </location>
</feature>
<dbReference type="RefSeq" id="WP_177719656.1">
    <property type="nucleotide sequence ID" value="NZ_JACRSQ010000002.1"/>
</dbReference>
<dbReference type="EMBL" id="JACRSQ010000002">
    <property type="protein sequence ID" value="MBC8542306.1"/>
    <property type="molecule type" value="Genomic_DNA"/>
</dbReference>
<organism evidence="3 4">
    <name type="scientific">Bianquea renquensis</name>
    <dbReference type="NCBI Taxonomy" id="2763661"/>
    <lineage>
        <taxon>Bacteria</taxon>
        <taxon>Bacillati</taxon>
        <taxon>Bacillota</taxon>
        <taxon>Clostridia</taxon>
        <taxon>Eubacteriales</taxon>
        <taxon>Bianqueaceae</taxon>
        <taxon>Bianquea</taxon>
    </lineage>
</organism>
<gene>
    <name evidence="3" type="ORF">H8730_01930</name>
</gene>
<dbReference type="InterPro" id="IPR038548">
    <property type="entry name" value="SporV_AA_N_sf"/>
</dbReference>
<reference evidence="3" key="1">
    <citation type="submission" date="2020-08" db="EMBL/GenBank/DDBJ databases">
        <title>Genome public.</title>
        <authorList>
            <person name="Liu C."/>
            <person name="Sun Q."/>
        </authorList>
    </citation>
    <scope>NUCLEOTIDE SEQUENCE</scope>
    <source>
        <strain evidence="3">NSJ-32</strain>
    </source>
</reference>
<evidence type="ECO:0000313" key="3">
    <source>
        <dbReference type="EMBL" id="MBC8542306.1"/>
    </source>
</evidence>
<evidence type="ECO:0000259" key="2">
    <source>
        <dbReference type="Pfam" id="PF12164"/>
    </source>
</evidence>
<proteinExistence type="predicted"/>
<feature type="domain" description="Stage V sporulation protein AA" evidence="2">
    <location>
        <begin position="5"/>
        <end position="90"/>
    </location>
</feature>
<keyword evidence="1" id="KW-0812">Transmembrane</keyword>
<feature type="transmembrane region" description="Helical" evidence="1">
    <location>
        <begin position="105"/>
        <end position="125"/>
    </location>
</feature>
<name>A0A926DQT1_9FIRM</name>
<protein>
    <submittedName>
        <fullName evidence="3">Stage V sporulation protein AA</fullName>
    </submittedName>
</protein>
<keyword evidence="4" id="KW-1185">Reference proteome</keyword>
<comment type="caution">
    <text evidence="3">The sequence shown here is derived from an EMBL/GenBank/DDBJ whole genome shotgun (WGS) entry which is preliminary data.</text>
</comment>
<dbReference type="InterPro" id="IPR021997">
    <property type="entry name" value="SporV_AA"/>
</dbReference>
<evidence type="ECO:0000313" key="4">
    <source>
        <dbReference type="Proteomes" id="UP000657006"/>
    </source>
</evidence>